<keyword evidence="3" id="KW-0378">Hydrolase</keyword>
<keyword evidence="1" id="KW-0812">Transmembrane</keyword>
<evidence type="ECO:0000313" key="4">
    <source>
        <dbReference type="Proteomes" id="UP000232453"/>
    </source>
</evidence>
<protein>
    <submittedName>
        <fullName evidence="3">Membrane protease YdiL (CAAX protease family)</fullName>
    </submittedName>
</protein>
<feature type="transmembrane region" description="Helical" evidence="1">
    <location>
        <begin position="83"/>
        <end position="107"/>
    </location>
</feature>
<keyword evidence="1" id="KW-1133">Transmembrane helix</keyword>
<accession>A0AA44UN82</accession>
<dbReference type="InterPro" id="IPR003675">
    <property type="entry name" value="Rce1/LyrA-like_dom"/>
</dbReference>
<dbReference type="GO" id="GO:0006508">
    <property type="term" value="P:proteolysis"/>
    <property type="evidence" value="ECO:0007669"/>
    <property type="project" value="UniProtKB-KW"/>
</dbReference>
<feature type="domain" description="CAAX prenyl protease 2/Lysostaphin resistance protein A-like" evidence="2">
    <location>
        <begin position="164"/>
        <end position="258"/>
    </location>
</feature>
<reference evidence="3 4" key="1">
    <citation type="submission" date="2017-11" db="EMBL/GenBank/DDBJ databases">
        <title>Sequencing the genomes of 1000 actinobacteria strains.</title>
        <authorList>
            <person name="Klenk H.-P."/>
        </authorList>
    </citation>
    <scope>NUCLEOTIDE SEQUENCE [LARGE SCALE GENOMIC DNA]</scope>
    <source>
        <strain evidence="3 4">DSM 44104</strain>
    </source>
</reference>
<sequence>MAGDTVAARAVRSARTGAEHPEDVPYHRALVGDRRQVGRGIAAITLVVVGLFGAGSAITWLAARIDLAMGRVNPTLGGDDVTIAFQAAGAASVAVLIPWSMVVQRLLYGVRGRSLVSVVSRFRFDEFGRALVFAGPLSVLCITAVSLVTPVEPARFSTVDLVGLLAVTLLLTPLQAAGEEFGFRGLVLRVASSWSRDPRTSLVLGVVVSAVLFAAIHVQGNPWLNIHYLTLGVGAALITCHTGGLETAVVLHALNNTVGFAFALVVHTDLLGGTGAPVLLLLAVPTVATTAAVLLSRRHRPTAEGVRASTA</sequence>
<gene>
    <name evidence="3" type="ORF">ATL51_1762</name>
</gene>
<dbReference type="GO" id="GO:0080120">
    <property type="term" value="P:CAAX-box protein maturation"/>
    <property type="evidence" value="ECO:0007669"/>
    <property type="project" value="UniProtKB-ARBA"/>
</dbReference>
<keyword evidence="3" id="KW-0645">Protease</keyword>
<feature type="transmembrane region" description="Helical" evidence="1">
    <location>
        <begin position="274"/>
        <end position="295"/>
    </location>
</feature>
<dbReference type="EMBL" id="PHUJ01000003">
    <property type="protein sequence ID" value="PKB30109.1"/>
    <property type="molecule type" value="Genomic_DNA"/>
</dbReference>
<dbReference type="AlphaFoldDB" id="A0AA44UN82"/>
<dbReference type="Proteomes" id="UP000232453">
    <property type="component" value="Unassembled WGS sequence"/>
</dbReference>
<dbReference type="GO" id="GO:0004175">
    <property type="term" value="F:endopeptidase activity"/>
    <property type="evidence" value="ECO:0007669"/>
    <property type="project" value="UniProtKB-ARBA"/>
</dbReference>
<feature type="transmembrane region" description="Helical" evidence="1">
    <location>
        <begin position="127"/>
        <end position="149"/>
    </location>
</feature>
<keyword evidence="1" id="KW-0472">Membrane</keyword>
<evidence type="ECO:0000259" key="2">
    <source>
        <dbReference type="Pfam" id="PF02517"/>
    </source>
</evidence>
<dbReference type="RefSeq" id="WP_100880578.1">
    <property type="nucleotide sequence ID" value="NZ_JBICSI010000003.1"/>
</dbReference>
<feature type="transmembrane region" description="Helical" evidence="1">
    <location>
        <begin position="199"/>
        <end position="218"/>
    </location>
</feature>
<evidence type="ECO:0000256" key="1">
    <source>
        <dbReference type="SAM" id="Phobius"/>
    </source>
</evidence>
<feature type="transmembrane region" description="Helical" evidence="1">
    <location>
        <begin position="224"/>
        <end position="242"/>
    </location>
</feature>
<name>A0AA44UN82_PSEA5</name>
<proteinExistence type="predicted"/>
<feature type="transmembrane region" description="Helical" evidence="1">
    <location>
        <begin position="41"/>
        <end position="63"/>
    </location>
</feature>
<comment type="caution">
    <text evidence="3">The sequence shown here is derived from an EMBL/GenBank/DDBJ whole genome shotgun (WGS) entry which is preliminary data.</text>
</comment>
<evidence type="ECO:0000313" key="3">
    <source>
        <dbReference type="EMBL" id="PKB30109.1"/>
    </source>
</evidence>
<dbReference type="Pfam" id="PF02517">
    <property type="entry name" value="Rce1-like"/>
    <property type="match status" value="1"/>
</dbReference>
<organism evidence="3 4">
    <name type="scientific">Pseudonocardia alni</name>
    <name type="common">Amycolata alni</name>
    <dbReference type="NCBI Taxonomy" id="33907"/>
    <lineage>
        <taxon>Bacteria</taxon>
        <taxon>Bacillati</taxon>
        <taxon>Actinomycetota</taxon>
        <taxon>Actinomycetes</taxon>
        <taxon>Pseudonocardiales</taxon>
        <taxon>Pseudonocardiaceae</taxon>
        <taxon>Pseudonocardia</taxon>
    </lineage>
</organism>